<sequence length="168" mass="19299">MQEIQREKEDEKLKNNALIQGKPKKEKNNELGHDVLGEYGNAFHIERANGKAGQQNGDAIAVEPAKTVNLDAAEDDVEIKLNVDNYQILRSDSNSSLNSHGRSNSRLGRLFRSKHEMKKRETRADENRGEIEIKIDFDELVNQLKIAVIRCRDLMTFDKKINVIHMFR</sequence>
<evidence type="ECO:0000256" key="1">
    <source>
        <dbReference type="SAM" id="MobiDB-lite"/>
    </source>
</evidence>
<reference evidence="3" key="1">
    <citation type="submission" date="2016-11" db="UniProtKB">
        <authorList>
            <consortium name="WormBaseParasite"/>
        </authorList>
    </citation>
    <scope>IDENTIFICATION</scope>
</reference>
<accession>A0A1I7TEV9</accession>
<feature type="region of interest" description="Disordered" evidence="1">
    <location>
        <begin position="92"/>
        <end position="123"/>
    </location>
</feature>
<protein>
    <submittedName>
        <fullName evidence="3">Apt1 domain-containing protein</fullName>
    </submittedName>
</protein>
<feature type="compositionally biased region" description="Polar residues" evidence="1">
    <location>
        <begin position="92"/>
        <end position="106"/>
    </location>
</feature>
<proteinExistence type="predicted"/>
<keyword evidence="2" id="KW-1185">Reference proteome</keyword>
<dbReference type="Proteomes" id="UP000095282">
    <property type="component" value="Unplaced"/>
</dbReference>
<evidence type="ECO:0000313" key="3">
    <source>
        <dbReference type="WBParaSite" id="Csp11.Scaffold596.g5258.t2"/>
    </source>
</evidence>
<dbReference type="eggNOG" id="KOG1013">
    <property type="taxonomic scope" value="Eukaryota"/>
</dbReference>
<feature type="region of interest" description="Disordered" evidence="1">
    <location>
        <begin position="1"/>
        <end position="31"/>
    </location>
</feature>
<dbReference type="AlphaFoldDB" id="A0A1I7TEV9"/>
<evidence type="ECO:0000313" key="2">
    <source>
        <dbReference type="Proteomes" id="UP000095282"/>
    </source>
</evidence>
<feature type="compositionally biased region" description="Basic and acidic residues" evidence="1">
    <location>
        <begin position="1"/>
        <end position="14"/>
    </location>
</feature>
<organism evidence="2 3">
    <name type="scientific">Caenorhabditis tropicalis</name>
    <dbReference type="NCBI Taxonomy" id="1561998"/>
    <lineage>
        <taxon>Eukaryota</taxon>
        <taxon>Metazoa</taxon>
        <taxon>Ecdysozoa</taxon>
        <taxon>Nematoda</taxon>
        <taxon>Chromadorea</taxon>
        <taxon>Rhabditida</taxon>
        <taxon>Rhabditina</taxon>
        <taxon>Rhabditomorpha</taxon>
        <taxon>Rhabditoidea</taxon>
        <taxon>Rhabditidae</taxon>
        <taxon>Peloderinae</taxon>
        <taxon>Caenorhabditis</taxon>
    </lineage>
</organism>
<name>A0A1I7TEV9_9PELO</name>
<dbReference type="STRING" id="1561998.A0A1I7TEV9"/>
<dbReference type="WBParaSite" id="Csp11.Scaffold596.g5258.t2">
    <property type="protein sequence ID" value="Csp11.Scaffold596.g5258.t2"/>
    <property type="gene ID" value="Csp11.Scaffold596.g5258"/>
</dbReference>